<keyword evidence="5" id="KW-1185">Reference proteome</keyword>
<dbReference type="GO" id="GO:0005886">
    <property type="term" value="C:plasma membrane"/>
    <property type="evidence" value="ECO:0007669"/>
    <property type="project" value="TreeGrafter"/>
</dbReference>
<dbReference type="InterPro" id="IPR003599">
    <property type="entry name" value="Ig_sub"/>
</dbReference>
<evidence type="ECO:0000256" key="2">
    <source>
        <dbReference type="ARBA" id="ARBA00022859"/>
    </source>
</evidence>
<evidence type="ECO:0000259" key="3">
    <source>
        <dbReference type="PROSITE" id="PS50835"/>
    </source>
</evidence>
<dbReference type="InterPro" id="IPR013783">
    <property type="entry name" value="Ig-like_fold"/>
</dbReference>
<dbReference type="PANTHER" id="PTHR23268">
    <property type="entry name" value="T-CELL RECEPTOR BETA CHAIN"/>
    <property type="match status" value="1"/>
</dbReference>
<dbReference type="InterPro" id="IPR007110">
    <property type="entry name" value="Ig-like_dom"/>
</dbReference>
<dbReference type="InterPro" id="IPR013106">
    <property type="entry name" value="Ig_V-set"/>
</dbReference>
<sequence length="132" mass="15405">CAVNILCRCTLCITQTPSVVLERKRTAYLRCKQNNGHENMFWYRQNPRQGQGLQFLFFFQYQEERERAANFSHFKANRAQDDVLYLNISSVEPEDSAVYFCATSPYTALQSHLLSLQKPLLFLVFLQPGRES</sequence>
<dbReference type="InterPro" id="IPR036179">
    <property type="entry name" value="Ig-like_dom_sf"/>
</dbReference>
<dbReference type="AlphaFoldDB" id="A0A7M4FQW1"/>
<dbReference type="Ensembl" id="ENSCPRT00005001624.1">
    <property type="protein sequence ID" value="ENSCPRP00005001383.1"/>
    <property type="gene ID" value="ENSCPRG00005001057.1"/>
</dbReference>
<dbReference type="SMART" id="SM00406">
    <property type="entry name" value="IGv"/>
    <property type="match status" value="1"/>
</dbReference>
<organism evidence="4 5">
    <name type="scientific">Crocodylus porosus</name>
    <name type="common">Saltwater crocodile</name>
    <name type="synonym">Estuarine crocodile</name>
    <dbReference type="NCBI Taxonomy" id="8502"/>
    <lineage>
        <taxon>Eukaryota</taxon>
        <taxon>Metazoa</taxon>
        <taxon>Chordata</taxon>
        <taxon>Craniata</taxon>
        <taxon>Vertebrata</taxon>
        <taxon>Euteleostomi</taxon>
        <taxon>Archelosauria</taxon>
        <taxon>Archosauria</taxon>
        <taxon>Crocodylia</taxon>
        <taxon>Longirostres</taxon>
        <taxon>Crocodylidae</taxon>
        <taxon>Crocodylus</taxon>
    </lineage>
</organism>
<dbReference type="GeneTree" id="ENSGT00940000162509"/>
<dbReference type="GO" id="GO:0002376">
    <property type="term" value="P:immune system process"/>
    <property type="evidence" value="ECO:0007669"/>
    <property type="project" value="UniProtKB-KW"/>
</dbReference>
<accession>A0A7M4FQW1</accession>
<keyword evidence="2" id="KW-0391">Immunity</keyword>
<protein>
    <recommendedName>
        <fullName evidence="3">Ig-like domain-containing protein</fullName>
    </recommendedName>
</protein>
<dbReference type="Pfam" id="PF07686">
    <property type="entry name" value="V-set"/>
    <property type="match status" value="1"/>
</dbReference>
<dbReference type="PANTHER" id="PTHR23268:SF14">
    <property type="entry name" value="T CELL RECEPTOR BETA VARIABLE 12-3-RELATED"/>
    <property type="match status" value="1"/>
</dbReference>
<name>A0A7M4FQW1_CROPO</name>
<reference evidence="4" key="1">
    <citation type="submission" date="2025-08" db="UniProtKB">
        <authorList>
            <consortium name="Ensembl"/>
        </authorList>
    </citation>
    <scope>IDENTIFICATION</scope>
</reference>
<dbReference type="SUPFAM" id="SSF48726">
    <property type="entry name" value="Immunoglobulin"/>
    <property type="match status" value="1"/>
</dbReference>
<dbReference type="InterPro" id="IPR050413">
    <property type="entry name" value="TCR_beta_variable"/>
</dbReference>
<dbReference type="PROSITE" id="PS50835">
    <property type="entry name" value="IG_LIKE"/>
    <property type="match status" value="1"/>
</dbReference>
<dbReference type="SMART" id="SM00409">
    <property type="entry name" value="IG"/>
    <property type="match status" value="1"/>
</dbReference>
<proteinExistence type="predicted"/>
<dbReference type="Proteomes" id="UP000594220">
    <property type="component" value="Unplaced"/>
</dbReference>
<dbReference type="GO" id="GO:0007166">
    <property type="term" value="P:cell surface receptor signaling pathway"/>
    <property type="evidence" value="ECO:0007669"/>
    <property type="project" value="TreeGrafter"/>
</dbReference>
<evidence type="ECO:0000313" key="5">
    <source>
        <dbReference type="Proteomes" id="UP000594220"/>
    </source>
</evidence>
<keyword evidence="1" id="KW-0732">Signal</keyword>
<evidence type="ECO:0000256" key="1">
    <source>
        <dbReference type="ARBA" id="ARBA00022729"/>
    </source>
</evidence>
<evidence type="ECO:0000313" key="4">
    <source>
        <dbReference type="Ensembl" id="ENSCPRP00005001383.1"/>
    </source>
</evidence>
<reference evidence="4" key="2">
    <citation type="submission" date="2025-09" db="UniProtKB">
        <authorList>
            <consortium name="Ensembl"/>
        </authorList>
    </citation>
    <scope>IDENTIFICATION</scope>
</reference>
<dbReference type="OMA" id="HISSAKX"/>
<dbReference type="Gene3D" id="2.60.40.10">
    <property type="entry name" value="Immunoglobulins"/>
    <property type="match status" value="1"/>
</dbReference>
<feature type="domain" description="Ig-like" evidence="3">
    <location>
        <begin position="29"/>
        <end position="115"/>
    </location>
</feature>